<feature type="transmembrane region" description="Helical" evidence="2">
    <location>
        <begin position="137"/>
        <end position="161"/>
    </location>
</feature>
<dbReference type="Proteomes" id="UP000694866">
    <property type="component" value="Unplaced"/>
</dbReference>
<protein>
    <submittedName>
        <fullName evidence="4">Uncharacterized protein</fullName>
    </submittedName>
</protein>
<proteinExistence type="predicted"/>
<accession>A0A9R1T1C8</accession>
<keyword evidence="2" id="KW-0812">Transmembrane</keyword>
<keyword evidence="3" id="KW-1185">Reference proteome</keyword>
<organism evidence="3 4">
    <name type="scientific">Fopius arisanus</name>
    <dbReference type="NCBI Taxonomy" id="64838"/>
    <lineage>
        <taxon>Eukaryota</taxon>
        <taxon>Metazoa</taxon>
        <taxon>Ecdysozoa</taxon>
        <taxon>Arthropoda</taxon>
        <taxon>Hexapoda</taxon>
        <taxon>Insecta</taxon>
        <taxon>Pterygota</taxon>
        <taxon>Neoptera</taxon>
        <taxon>Endopterygota</taxon>
        <taxon>Hymenoptera</taxon>
        <taxon>Apocrita</taxon>
        <taxon>Ichneumonoidea</taxon>
        <taxon>Braconidae</taxon>
        <taxon>Opiinae</taxon>
        <taxon>Fopius</taxon>
    </lineage>
</organism>
<keyword evidence="2" id="KW-0472">Membrane</keyword>
<gene>
    <name evidence="4" type="primary">LOC105265262</name>
</gene>
<dbReference type="GeneID" id="105265262"/>
<evidence type="ECO:0000313" key="3">
    <source>
        <dbReference type="Proteomes" id="UP000694866"/>
    </source>
</evidence>
<sequence length="210" mass="24186">MKVMEVNSKFEDPLRKEFYERRIRDLKTPYMTVEEGLEKVRTGMFAIHTDLTMGYDVVKSTYAEDEKCGFEEIDYFYTSDPTFTIKQKSPYAEIFRVGGIWLEETGLAQRFIDRIYHKKPTCTNQKKFISVGTIDCYAAYLVIAYGLAASLMILLCEVFWFKKCDTRSADANDELEDQQLPSTASSPISNQDHSFETLGDEILVKTGEHP</sequence>
<feature type="compositionally biased region" description="Polar residues" evidence="1">
    <location>
        <begin position="179"/>
        <end position="192"/>
    </location>
</feature>
<evidence type="ECO:0000256" key="1">
    <source>
        <dbReference type="SAM" id="MobiDB-lite"/>
    </source>
</evidence>
<feature type="region of interest" description="Disordered" evidence="1">
    <location>
        <begin position="174"/>
        <end position="196"/>
    </location>
</feature>
<evidence type="ECO:0000256" key="2">
    <source>
        <dbReference type="SAM" id="Phobius"/>
    </source>
</evidence>
<name>A0A9R1T1C8_9HYME</name>
<dbReference type="OrthoDB" id="6117597at2759"/>
<keyword evidence="2" id="KW-1133">Transmembrane helix</keyword>
<dbReference type="AlphaFoldDB" id="A0A9R1T1C8"/>
<dbReference type="RefSeq" id="XP_011300970.1">
    <property type="nucleotide sequence ID" value="XM_011302668.1"/>
</dbReference>
<dbReference type="KEGG" id="fas:105265262"/>
<reference evidence="4" key="1">
    <citation type="submission" date="2025-08" db="UniProtKB">
        <authorList>
            <consortium name="RefSeq"/>
        </authorList>
    </citation>
    <scope>IDENTIFICATION</scope>
    <source>
        <strain evidence="4">USDA-PBARC FA_bdor</strain>
        <tissue evidence="4">Whole organism</tissue>
    </source>
</reference>
<evidence type="ECO:0000313" key="4">
    <source>
        <dbReference type="RefSeq" id="XP_011300970.1"/>
    </source>
</evidence>